<accession>A0A645HMQ2</accession>
<evidence type="ECO:0000313" key="1">
    <source>
        <dbReference type="EMBL" id="MPN40100.1"/>
    </source>
</evidence>
<dbReference type="InterPro" id="IPR013783">
    <property type="entry name" value="Ig-like_fold"/>
</dbReference>
<gene>
    <name evidence="1" type="ORF">SDC9_187635</name>
</gene>
<evidence type="ECO:0008006" key="2">
    <source>
        <dbReference type="Google" id="ProtNLM"/>
    </source>
</evidence>
<dbReference type="EMBL" id="VSSQ01096297">
    <property type="protein sequence ID" value="MPN40100.1"/>
    <property type="molecule type" value="Genomic_DNA"/>
</dbReference>
<organism evidence="1">
    <name type="scientific">bioreactor metagenome</name>
    <dbReference type="NCBI Taxonomy" id="1076179"/>
    <lineage>
        <taxon>unclassified sequences</taxon>
        <taxon>metagenomes</taxon>
        <taxon>ecological metagenomes</taxon>
    </lineage>
</organism>
<name>A0A645HMQ2_9ZZZZ</name>
<dbReference type="Gene3D" id="2.60.40.10">
    <property type="entry name" value="Immunoglobulins"/>
    <property type="match status" value="1"/>
</dbReference>
<proteinExistence type="predicted"/>
<comment type="caution">
    <text evidence="1">The sequence shown here is derived from an EMBL/GenBank/DDBJ whole genome shotgun (WGS) entry which is preliminary data.</text>
</comment>
<sequence>MIELGWSQQDILNQVDYTRMKNAEGQAYFRTENVLSNTKGILQALEKYYKYPAKLPAMIWLSDSVPGKPYDLRAEKMSDGSFQLKWEVENQDARVTFNVYRSDSEELSTDKAENILAVGLKQPLINLIVPDTDEAFYYYITVSDSYHNESEVSTPAFFYHSEMVK</sequence>
<reference evidence="1" key="1">
    <citation type="submission" date="2019-08" db="EMBL/GenBank/DDBJ databases">
        <authorList>
            <person name="Kucharzyk K."/>
            <person name="Murdoch R.W."/>
            <person name="Higgins S."/>
            <person name="Loffler F."/>
        </authorList>
    </citation>
    <scope>NUCLEOTIDE SEQUENCE</scope>
</reference>
<dbReference type="AlphaFoldDB" id="A0A645HMQ2"/>
<protein>
    <recommendedName>
        <fullName evidence="2">Fibronectin type-III domain-containing protein</fullName>
    </recommendedName>
</protein>